<accession>A0ABY6G0N4</accession>
<proteinExistence type="inferred from homology"/>
<dbReference type="PANTHER" id="PTHR33571:SF12">
    <property type="entry name" value="BSL3053 PROTEIN"/>
    <property type="match status" value="1"/>
</dbReference>
<dbReference type="SUPFAM" id="SSF81301">
    <property type="entry name" value="Nucleotidyltransferase"/>
    <property type="match status" value="1"/>
</dbReference>
<sequence length="106" mass="11743">MATLSPTRRSVELRELIAHHHDELMVVLERYGASNVRIFGSVLRGDADEDSDIDLLFTRPSGMGLFDLAAMRIELSDILGVAVDAVPDANLHEHLRSDVLHSSRPL</sequence>
<dbReference type="Pfam" id="PF01909">
    <property type="entry name" value="NTP_transf_2"/>
    <property type="match status" value="1"/>
</dbReference>
<keyword evidence="8" id="KW-0460">Magnesium</keyword>
<dbReference type="EMBL" id="CP107020">
    <property type="protein sequence ID" value="UYG16692.1"/>
    <property type="molecule type" value="Genomic_DNA"/>
</dbReference>
<feature type="domain" description="Polymerase nucleotidyl transferase" evidence="10">
    <location>
        <begin position="28"/>
        <end position="104"/>
    </location>
</feature>
<keyword evidence="3" id="KW-0808">Transferase</keyword>
<organism evidence="11 12">
    <name type="scientific">Brachybacterium huguangmaarense</name>
    <dbReference type="NCBI Taxonomy" id="1652028"/>
    <lineage>
        <taxon>Bacteria</taxon>
        <taxon>Bacillati</taxon>
        <taxon>Actinomycetota</taxon>
        <taxon>Actinomycetes</taxon>
        <taxon>Micrococcales</taxon>
        <taxon>Dermabacteraceae</taxon>
        <taxon>Brachybacterium</taxon>
    </lineage>
</organism>
<evidence type="ECO:0000256" key="8">
    <source>
        <dbReference type="ARBA" id="ARBA00022842"/>
    </source>
</evidence>
<dbReference type="CDD" id="cd05403">
    <property type="entry name" value="NT_KNTase_like"/>
    <property type="match status" value="1"/>
</dbReference>
<dbReference type="Proteomes" id="UP001164305">
    <property type="component" value="Chromosome"/>
</dbReference>
<dbReference type="PANTHER" id="PTHR33571">
    <property type="entry name" value="SSL8005 PROTEIN"/>
    <property type="match status" value="1"/>
</dbReference>
<evidence type="ECO:0000256" key="6">
    <source>
        <dbReference type="ARBA" id="ARBA00022741"/>
    </source>
</evidence>
<name>A0ABY6G0N4_9MICO</name>
<evidence type="ECO:0000313" key="12">
    <source>
        <dbReference type="Proteomes" id="UP001164305"/>
    </source>
</evidence>
<keyword evidence="6" id="KW-0547">Nucleotide-binding</keyword>
<evidence type="ECO:0000256" key="3">
    <source>
        <dbReference type="ARBA" id="ARBA00022679"/>
    </source>
</evidence>
<evidence type="ECO:0000256" key="1">
    <source>
        <dbReference type="ARBA" id="ARBA00001946"/>
    </source>
</evidence>
<reference evidence="11" key="1">
    <citation type="submission" date="2022-10" db="EMBL/GenBank/DDBJ databases">
        <title>Whole-Genome Sequencing of Brachybacterium huguangmaarense BRM-3, Isolated from Betula schmidtii.</title>
        <authorList>
            <person name="Haam D."/>
        </authorList>
    </citation>
    <scope>NUCLEOTIDE SEQUENCE</scope>
    <source>
        <strain evidence="11">BRM-3</strain>
    </source>
</reference>
<gene>
    <name evidence="11" type="ORF">BRM3_14010</name>
</gene>
<keyword evidence="2" id="KW-1277">Toxin-antitoxin system</keyword>
<evidence type="ECO:0000313" key="11">
    <source>
        <dbReference type="EMBL" id="UYG16692.1"/>
    </source>
</evidence>
<evidence type="ECO:0000259" key="10">
    <source>
        <dbReference type="Pfam" id="PF01909"/>
    </source>
</evidence>
<dbReference type="RefSeq" id="WP_263593905.1">
    <property type="nucleotide sequence ID" value="NZ_CP107020.1"/>
</dbReference>
<dbReference type="Gene3D" id="3.30.460.10">
    <property type="entry name" value="Beta Polymerase, domain 2"/>
    <property type="match status" value="1"/>
</dbReference>
<comment type="cofactor">
    <cofactor evidence="1">
        <name>Mg(2+)</name>
        <dbReference type="ChEBI" id="CHEBI:18420"/>
    </cofactor>
</comment>
<dbReference type="InterPro" id="IPR043519">
    <property type="entry name" value="NT_sf"/>
</dbReference>
<dbReference type="InterPro" id="IPR052038">
    <property type="entry name" value="Type-VII_TA_antitoxin"/>
</dbReference>
<evidence type="ECO:0000256" key="4">
    <source>
        <dbReference type="ARBA" id="ARBA00022695"/>
    </source>
</evidence>
<evidence type="ECO:0000256" key="9">
    <source>
        <dbReference type="ARBA" id="ARBA00038276"/>
    </source>
</evidence>
<keyword evidence="4" id="KW-0548">Nucleotidyltransferase</keyword>
<evidence type="ECO:0000256" key="2">
    <source>
        <dbReference type="ARBA" id="ARBA00022649"/>
    </source>
</evidence>
<evidence type="ECO:0000256" key="5">
    <source>
        <dbReference type="ARBA" id="ARBA00022723"/>
    </source>
</evidence>
<protein>
    <submittedName>
        <fullName evidence="11">Nucleotidyltransferase family protein</fullName>
    </submittedName>
</protein>
<comment type="similarity">
    <text evidence="9">Belongs to the MntA antitoxin family.</text>
</comment>
<keyword evidence="7" id="KW-0067">ATP-binding</keyword>
<keyword evidence="5" id="KW-0479">Metal-binding</keyword>
<keyword evidence="12" id="KW-1185">Reference proteome</keyword>
<dbReference type="InterPro" id="IPR002934">
    <property type="entry name" value="Polymerase_NTP_transf_dom"/>
</dbReference>
<evidence type="ECO:0000256" key="7">
    <source>
        <dbReference type="ARBA" id="ARBA00022840"/>
    </source>
</evidence>